<protein>
    <submittedName>
        <fullName evidence="1">Uncharacterized protein</fullName>
    </submittedName>
</protein>
<accession>A0A9P0EF71</accession>
<dbReference type="EMBL" id="OV725079">
    <property type="protein sequence ID" value="CAH1395363.1"/>
    <property type="molecule type" value="Genomic_DNA"/>
</dbReference>
<evidence type="ECO:0000313" key="1">
    <source>
        <dbReference type="EMBL" id="CAH1395363.1"/>
    </source>
</evidence>
<name>A0A9P0EF71_NEZVI</name>
<organism evidence="1 2">
    <name type="scientific">Nezara viridula</name>
    <name type="common">Southern green stink bug</name>
    <name type="synonym">Cimex viridulus</name>
    <dbReference type="NCBI Taxonomy" id="85310"/>
    <lineage>
        <taxon>Eukaryota</taxon>
        <taxon>Metazoa</taxon>
        <taxon>Ecdysozoa</taxon>
        <taxon>Arthropoda</taxon>
        <taxon>Hexapoda</taxon>
        <taxon>Insecta</taxon>
        <taxon>Pterygota</taxon>
        <taxon>Neoptera</taxon>
        <taxon>Paraneoptera</taxon>
        <taxon>Hemiptera</taxon>
        <taxon>Heteroptera</taxon>
        <taxon>Panheteroptera</taxon>
        <taxon>Pentatomomorpha</taxon>
        <taxon>Pentatomoidea</taxon>
        <taxon>Pentatomidae</taxon>
        <taxon>Pentatominae</taxon>
        <taxon>Nezara</taxon>
    </lineage>
</organism>
<reference evidence="1" key="1">
    <citation type="submission" date="2022-01" db="EMBL/GenBank/DDBJ databases">
        <authorList>
            <person name="King R."/>
        </authorList>
    </citation>
    <scope>NUCLEOTIDE SEQUENCE</scope>
</reference>
<dbReference type="Proteomes" id="UP001152798">
    <property type="component" value="Chromosome 3"/>
</dbReference>
<dbReference type="AlphaFoldDB" id="A0A9P0EF71"/>
<proteinExistence type="predicted"/>
<sequence length="97" mass="10550">MLNPSPAAIFFDVNLEADEKVARRGPVLAAPPSIWNGHLQSSMVMSLRGTGSTFSISSLYVFYLAPKESLHEEGSSYIPYVACSYHSKNVVLNGIIC</sequence>
<keyword evidence="2" id="KW-1185">Reference proteome</keyword>
<gene>
    <name evidence="1" type="ORF">NEZAVI_LOCUS5658</name>
</gene>
<evidence type="ECO:0000313" key="2">
    <source>
        <dbReference type="Proteomes" id="UP001152798"/>
    </source>
</evidence>